<sequence length="1103" mass="123489">MSSDNDDDDDDNFSSNDDSNDDDDDDEDFQNDEDDEVMNQRQVRRPASRGATPRALTGRTTKSSSSPTRRKQQRRQQYTAAEIDREIAGGRDDSDDDSSSNGGQDSNDDDDDDNDDIDIDHATNKRVQSKGKAKQPTVATPKKRTRKSGYKPITKKPKMKSAKQMKASKPKQRRMESSDEESEEEEDYEDDENFNEEDESEEEDNDSDSDYGTSSKKTPTRGKKASGYGASGTRGTRSTSTRTTETRSSSARNRQSLRHRSNSFSNSSDDNDDDDDEDDYMGQSGGGRGRGRGGRPRRACKTQTELRMSEMVHKDMQSEKEAWRGVLEEDDRELLGMEAGRGNNDDEDDDDDDDSRNVEDNDVVNEKASSTTTGKKRATPKKGSIPDDDDDEDYDEEDNPSDANEDDDDDAAEDDVVSDDELISQQNQRRSCRNGQKTKNVDLSDEEIGTADEDSEDEETGPGILMSPARKASASRMGGTYYDGMGSSGRSPNASKSRARARMGREPLNVHDGDEDEEEEDDSHGHVHQSTSPHSATTSSTGKKSMEVAMASHINCPSTTDDITMANLPRNKPHVCYISPDGKTRHCFALDTLYRIAISAASNRIGGDGGSIDGNNHGSAQKLTFLQPPHFRSPMEDDLLDQIASRFGRAALIIEKSAIYKKMHGSIFSLNDDDELDDFDEDGEFIGYTNNNYSSRRGNFQDRFERFIQGLMGSNDVYCCPLCYKEADRRLGNMGDEEMCEDDADDDDEDETEEGHQHSGEECFSFMDDPMRILGSLDQDQYEVASTFCFRTLMDVKTHLKVVHQANIKEVYGNDLYHRFQIRASDGLLQSWLKRNLGKSTVQGDMMRYWSNGENQSFVLLLSQIEKRRYEGEISDEYGIDFCQSFPNRARRVWREVSAPYSKDQHDMGDFIAAEGEEEESEEDDDVGPSCLTPHDAHAEGENLKSPEDQMIEFLQKKQKSNRQKQSFLKRKANSSDEGNSSDASSSDDDELEVLPKPQQFEDVEEEDEWTKSKSLKAKKGQMKTKSTSRSDDDSGDANVFGSDMEVVNPETKSNGSARKRVIDDDNSLGSDTDRNKSDCKSPANYGGSARKKVIESSDEDSF</sequence>
<feature type="compositionally biased region" description="Low complexity" evidence="3">
    <location>
        <begin position="976"/>
        <end position="985"/>
    </location>
</feature>
<evidence type="ECO:0000313" key="4">
    <source>
        <dbReference type="EMBL" id="KAL3761312.1"/>
    </source>
</evidence>
<dbReference type="AlphaFoldDB" id="A0ABD3MCJ4"/>
<feature type="region of interest" description="Disordered" evidence="3">
    <location>
        <begin position="1"/>
        <end position="545"/>
    </location>
</feature>
<feature type="compositionally biased region" description="Basic residues" evidence="3">
    <location>
        <begin position="957"/>
        <end position="973"/>
    </location>
</feature>
<feature type="region of interest" description="Disordered" evidence="3">
    <location>
        <begin position="916"/>
        <end position="1103"/>
    </location>
</feature>
<feature type="compositionally biased region" description="Acidic residues" evidence="3">
    <location>
        <begin position="106"/>
        <end position="118"/>
    </location>
</feature>
<feature type="compositionally biased region" description="Acidic residues" evidence="3">
    <location>
        <begin position="178"/>
        <end position="209"/>
    </location>
</feature>
<dbReference type="Proteomes" id="UP001530293">
    <property type="component" value="Unassembled WGS sequence"/>
</dbReference>
<feature type="compositionally biased region" description="Acidic residues" evidence="3">
    <location>
        <begin position="345"/>
        <end position="354"/>
    </location>
</feature>
<feature type="compositionally biased region" description="Acidic residues" evidence="3">
    <location>
        <begin position="916"/>
        <end position="927"/>
    </location>
</feature>
<evidence type="ECO:0000256" key="3">
    <source>
        <dbReference type="SAM" id="MobiDB-lite"/>
    </source>
</evidence>
<evidence type="ECO:0000256" key="1">
    <source>
        <dbReference type="ARBA" id="ARBA00004123"/>
    </source>
</evidence>
<evidence type="ECO:0000313" key="5">
    <source>
        <dbReference type="Proteomes" id="UP001530293"/>
    </source>
</evidence>
<dbReference type="PANTHER" id="PTHR16171:SF7">
    <property type="entry name" value="DNA REPAIR PROTEIN RAD2"/>
    <property type="match status" value="1"/>
</dbReference>
<feature type="region of interest" description="Disordered" evidence="3">
    <location>
        <begin position="736"/>
        <end position="761"/>
    </location>
</feature>
<feature type="compositionally biased region" description="Basic residues" evidence="3">
    <location>
        <begin position="1014"/>
        <end position="1023"/>
    </location>
</feature>
<organism evidence="4 5">
    <name type="scientific">Discostella pseudostelligera</name>
    <dbReference type="NCBI Taxonomy" id="259834"/>
    <lineage>
        <taxon>Eukaryota</taxon>
        <taxon>Sar</taxon>
        <taxon>Stramenopiles</taxon>
        <taxon>Ochrophyta</taxon>
        <taxon>Bacillariophyta</taxon>
        <taxon>Coscinodiscophyceae</taxon>
        <taxon>Thalassiosirophycidae</taxon>
        <taxon>Stephanodiscales</taxon>
        <taxon>Stephanodiscaceae</taxon>
        <taxon>Discostella</taxon>
    </lineage>
</organism>
<gene>
    <name evidence="4" type="ORF">ACHAWU_010225</name>
</gene>
<evidence type="ECO:0000256" key="2">
    <source>
        <dbReference type="ARBA" id="ARBA00023242"/>
    </source>
</evidence>
<accession>A0ABD3MCJ4</accession>
<feature type="compositionally biased region" description="Acidic residues" evidence="3">
    <location>
        <begin position="386"/>
        <end position="422"/>
    </location>
</feature>
<feature type="compositionally biased region" description="Low complexity" evidence="3">
    <location>
        <begin position="57"/>
        <end position="67"/>
    </location>
</feature>
<feature type="compositionally biased region" description="Polar residues" evidence="3">
    <location>
        <begin position="423"/>
        <end position="438"/>
    </location>
</feature>
<feature type="compositionally biased region" description="Basic and acidic residues" evidence="3">
    <location>
        <begin position="503"/>
        <end position="512"/>
    </location>
</feature>
<feature type="compositionally biased region" description="Acidic residues" evidence="3">
    <location>
        <begin position="269"/>
        <end position="280"/>
    </location>
</feature>
<feature type="compositionally biased region" description="Basic residues" evidence="3">
    <location>
        <begin position="141"/>
        <end position="172"/>
    </location>
</feature>
<feature type="compositionally biased region" description="Basic and acidic residues" evidence="3">
    <location>
        <begin position="82"/>
        <end position="92"/>
    </location>
</feature>
<feature type="compositionally biased region" description="Acidic residues" evidence="3">
    <location>
        <begin position="513"/>
        <end position="522"/>
    </location>
</feature>
<keyword evidence="5" id="KW-1185">Reference proteome</keyword>
<feature type="compositionally biased region" description="Low complexity" evidence="3">
    <location>
        <begin position="225"/>
        <end position="252"/>
    </location>
</feature>
<proteinExistence type="predicted"/>
<dbReference type="PANTHER" id="PTHR16171">
    <property type="entry name" value="DNA REPAIR PROTEIN COMPLEMENTING XP-G CELLS-RELATED"/>
    <property type="match status" value="1"/>
</dbReference>
<feature type="compositionally biased region" description="Acidic residues" evidence="3">
    <location>
        <begin position="736"/>
        <end position="753"/>
    </location>
</feature>
<feature type="compositionally biased region" description="Low complexity" evidence="3">
    <location>
        <begin position="530"/>
        <end position="541"/>
    </location>
</feature>
<feature type="compositionally biased region" description="Basic residues" evidence="3">
    <location>
        <begin position="289"/>
        <end position="300"/>
    </location>
</feature>
<protein>
    <submittedName>
        <fullName evidence="4">Uncharacterized protein</fullName>
    </submittedName>
</protein>
<reference evidence="4 5" key="1">
    <citation type="submission" date="2024-10" db="EMBL/GenBank/DDBJ databases">
        <title>Updated reference genomes for cyclostephanoid diatoms.</title>
        <authorList>
            <person name="Roberts W.R."/>
            <person name="Alverson A.J."/>
        </authorList>
    </citation>
    <scope>NUCLEOTIDE SEQUENCE [LARGE SCALE GENOMIC DNA]</scope>
    <source>
        <strain evidence="4 5">AJA232-27</strain>
    </source>
</reference>
<name>A0ABD3MCJ4_9STRA</name>
<dbReference type="EMBL" id="JALLBG020000152">
    <property type="protein sequence ID" value="KAL3761312.1"/>
    <property type="molecule type" value="Genomic_DNA"/>
</dbReference>
<feature type="compositionally biased region" description="Basic and acidic residues" evidence="3">
    <location>
        <begin position="307"/>
        <end position="327"/>
    </location>
</feature>
<comment type="subcellular location">
    <subcellularLocation>
        <location evidence="1">Nucleus</location>
    </subcellularLocation>
</comment>
<feature type="compositionally biased region" description="Acidic residues" evidence="3">
    <location>
        <begin position="443"/>
        <end position="460"/>
    </location>
</feature>
<comment type="caution">
    <text evidence="4">The sequence shown here is derived from an EMBL/GenBank/DDBJ whole genome shotgun (WGS) entry which is preliminary data.</text>
</comment>
<feature type="compositionally biased region" description="Acidic residues" evidence="3">
    <location>
        <begin position="1"/>
        <end position="37"/>
    </location>
</feature>
<feature type="compositionally biased region" description="Basic and acidic residues" evidence="3">
    <location>
        <begin position="935"/>
        <end position="948"/>
    </location>
</feature>
<dbReference type="GO" id="GO:0005634">
    <property type="term" value="C:nucleus"/>
    <property type="evidence" value="ECO:0007669"/>
    <property type="project" value="UniProtKB-SubCell"/>
</dbReference>
<keyword evidence="2" id="KW-0539">Nucleus</keyword>